<feature type="transmembrane region" description="Helical" evidence="8">
    <location>
        <begin position="12"/>
        <end position="40"/>
    </location>
</feature>
<dbReference type="AlphaFoldDB" id="A0A1A6HVE5"/>
<protein>
    <recommendedName>
        <fullName evidence="9">G-protein coupled receptors family 1 profile domain-containing protein</fullName>
    </recommendedName>
</protein>
<keyword evidence="6" id="KW-0675">Receptor</keyword>
<proteinExistence type="predicted"/>
<organism evidence="10 11">
    <name type="scientific">Neotoma lepida</name>
    <name type="common">Desert woodrat</name>
    <dbReference type="NCBI Taxonomy" id="56216"/>
    <lineage>
        <taxon>Eukaryota</taxon>
        <taxon>Metazoa</taxon>
        <taxon>Chordata</taxon>
        <taxon>Craniata</taxon>
        <taxon>Vertebrata</taxon>
        <taxon>Euteleostomi</taxon>
        <taxon>Mammalia</taxon>
        <taxon>Eutheria</taxon>
        <taxon>Euarchontoglires</taxon>
        <taxon>Glires</taxon>
        <taxon>Rodentia</taxon>
        <taxon>Myomorpha</taxon>
        <taxon>Muroidea</taxon>
        <taxon>Cricetidae</taxon>
        <taxon>Neotominae</taxon>
        <taxon>Neotoma</taxon>
    </lineage>
</organism>
<dbReference type="GO" id="GO:0004930">
    <property type="term" value="F:G protein-coupled receptor activity"/>
    <property type="evidence" value="ECO:0007669"/>
    <property type="project" value="UniProtKB-KW"/>
</dbReference>
<evidence type="ECO:0000256" key="8">
    <source>
        <dbReference type="SAM" id="Phobius"/>
    </source>
</evidence>
<evidence type="ECO:0000256" key="2">
    <source>
        <dbReference type="ARBA" id="ARBA00022692"/>
    </source>
</evidence>
<evidence type="ECO:0000256" key="3">
    <source>
        <dbReference type="ARBA" id="ARBA00022989"/>
    </source>
</evidence>
<dbReference type="InterPro" id="IPR000725">
    <property type="entry name" value="Olfact_rcpt"/>
</dbReference>
<dbReference type="SUPFAM" id="SSF81321">
    <property type="entry name" value="Family A G protein-coupled receptor-like"/>
    <property type="match status" value="2"/>
</dbReference>
<evidence type="ECO:0000259" key="9">
    <source>
        <dbReference type="PROSITE" id="PS50262"/>
    </source>
</evidence>
<dbReference type="InterPro" id="IPR050427">
    <property type="entry name" value="Olfactory_Receptors"/>
</dbReference>
<dbReference type="EMBL" id="LZPO01008482">
    <property type="protein sequence ID" value="OBS81980.1"/>
    <property type="molecule type" value="Genomic_DNA"/>
</dbReference>
<feature type="transmembrane region" description="Helical" evidence="8">
    <location>
        <begin position="382"/>
        <end position="402"/>
    </location>
</feature>
<feature type="non-terminal residue" evidence="10">
    <location>
        <position position="403"/>
    </location>
</feature>
<dbReference type="OrthoDB" id="9444602at2759"/>
<keyword evidence="2 8" id="KW-0812">Transmembrane</keyword>
<keyword evidence="5 8" id="KW-0472">Membrane</keyword>
<feature type="transmembrane region" description="Helical" evidence="8">
    <location>
        <begin position="52"/>
        <end position="78"/>
    </location>
</feature>
<accession>A0A1A6HVE5</accession>
<name>A0A1A6HVE5_NEOLE</name>
<keyword evidence="4" id="KW-0297">G-protein coupled receptor</keyword>
<dbReference type="STRING" id="56216.A0A1A6HVE5"/>
<dbReference type="InterPro" id="IPR017452">
    <property type="entry name" value="GPCR_Rhodpsn_7TM"/>
</dbReference>
<comment type="caution">
    <text evidence="10">The sequence shown here is derived from an EMBL/GenBank/DDBJ whole genome shotgun (WGS) entry which is preliminary data.</text>
</comment>
<feature type="transmembrane region" description="Helical" evidence="8">
    <location>
        <begin position="125"/>
        <end position="145"/>
    </location>
</feature>
<sequence length="403" mass="44025">MLVDLLSHRPTISFGACLTQLFFFHFIGGIKIFLLTVMAYDRYIAISHPLRYTLIMNQTVCGLFMAASWVGGFIHSIVQIGLTIHLPFCGPDKLDNFYCDVPQLIKLACTDTFVLELLMVSNNGLVTLMCFLVLLGSYTALLVMLRSHSREGRSKALSTCASHIAVVTMSHQVCSVLMAGGYTMGFVGAMAHTVCMLRLTFCGGNIINHYMCDIPPLLKLSCTSTSINELVVFIVEHHGEMRCASGEGSLPSLRCADAQHCSHNEDIGDDDENEAACSHHTNVCKHDELINGGVCTGQLQYWRDITEEVGNMVNEGAGHIVNDDHSEVGSTGGEGIATPICRPDSQDGSYDVTIRSENEHKACEGQEANVYKGLLHPPVLDTTLFATFLVIYILTVLGNLLIL</sequence>
<comment type="subcellular location">
    <subcellularLocation>
        <location evidence="1">Membrane</location>
        <topology evidence="1">Multi-pass membrane protein</topology>
    </subcellularLocation>
</comment>
<dbReference type="PANTHER" id="PTHR48002">
    <property type="entry name" value="OLFACTORY RECEPTOR"/>
    <property type="match status" value="1"/>
</dbReference>
<dbReference type="Gene3D" id="1.20.1070.10">
    <property type="entry name" value="Rhodopsin 7-helix transmembrane proteins"/>
    <property type="match status" value="1"/>
</dbReference>
<dbReference type="GO" id="GO:0004984">
    <property type="term" value="F:olfactory receptor activity"/>
    <property type="evidence" value="ECO:0007669"/>
    <property type="project" value="InterPro"/>
</dbReference>
<evidence type="ECO:0000256" key="4">
    <source>
        <dbReference type="ARBA" id="ARBA00023040"/>
    </source>
</evidence>
<dbReference type="Proteomes" id="UP000092124">
    <property type="component" value="Unassembled WGS sequence"/>
</dbReference>
<evidence type="ECO:0000256" key="5">
    <source>
        <dbReference type="ARBA" id="ARBA00023136"/>
    </source>
</evidence>
<reference evidence="10 11" key="1">
    <citation type="submission" date="2016-06" db="EMBL/GenBank/DDBJ databases">
        <title>The Draft Genome Sequence and Annotation of the Desert Woodrat Neotoma lepida.</title>
        <authorList>
            <person name="Campbell M."/>
            <person name="Oakeson K.F."/>
            <person name="Yandell M."/>
            <person name="Halpert J.R."/>
            <person name="Dearing D."/>
        </authorList>
    </citation>
    <scope>NUCLEOTIDE SEQUENCE [LARGE SCALE GENOMIC DNA]</scope>
    <source>
        <strain evidence="10">417</strain>
        <tissue evidence="10">Liver</tissue>
    </source>
</reference>
<dbReference type="Pfam" id="PF13853">
    <property type="entry name" value="7tm_4"/>
    <property type="match status" value="1"/>
</dbReference>
<gene>
    <name evidence="10" type="ORF">A6R68_24028</name>
</gene>
<evidence type="ECO:0000313" key="11">
    <source>
        <dbReference type="Proteomes" id="UP000092124"/>
    </source>
</evidence>
<dbReference type="GO" id="GO:0005886">
    <property type="term" value="C:plasma membrane"/>
    <property type="evidence" value="ECO:0007669"/>
    <property type="project" value="UniProtKB-ARBA"/>
</dbReference>
<dbReference type="PRINTS" id="PR00245">
    <property type="entry name" value="OLFACTORYR"/>
</dbReference>
<keyword evidence="3 8" id="KW-1133">Transmembrane helix</keyword>
<evidence type="ECO:0000313" key="10">
    <source>
        <dbReference type="EMBL" id="OBS81980.1"/>
    </source>
</evidence>
<evidence type="ECO:0000256" key="7">
    <source>
        <dbReference type="ARBA" id="ARBA00023224"/>
    </source>
</evidence>
<evidence type="ECO:0000256" key="1">
    <source>
        <dbReference type="ARBA" id="ARBA00004141"/>
    </source>
</evidence>
<keyword evidence="7" id="KW-0807">Transducer</keyword>
<keyword evidence="11" id="KW-1185">Reference proteome</keyword>
<dbReference type="PROSITE" id="PS50262">
    <property type="entry name" value="G_PROTEIN_RECEP_F1_2"/>
    <property type="match status" value="1"/>
</dbReference>
<evidence type="ECO:0000256" key="6">
    <source>
        <dbReference type="ARBA" id="ARBA00023170"/>
    </source>
</evidence>
<feature type="domain" description="G-protein coupled receptors family 1 profile" evidence="9">
    <location>
        <begin position="1"/>
        <end position="169"/>
    </location>
</feature>